<evidence type="ECO:0000256" key="2">
    <source>
        <dbReference type="ARBA" id="ARBA00022475"/>
    </source>
</evidence>
<sequence>MSSSYVAGVTSISLRDYAIGMIGILPGTLLYILLGSSAGSLVDSSSSGDNSTVRILSIVVGIVIAVLGVYSTTYYVKKEFNSILSKRQSTNAAASTDSDVESSNNKRASTAGNDSVTADEDDVEAHNENDREGDTYKNEEKHPNKA</sequence>
<feature type="compositionally biased region" description="Polar residues" evidence="6">
    <location>
        <begin position="86"/>
        <end position="116"/>
    </location>
</feature>
<evidence type="ECO:0000256" key="5">
    <source>
        <dbReference type="ARBA" id="ARBA00023136"/>
    </source>
</evidence>
<gene>
    <name evidence="8" type="ORF">DBRI00130_LOCUS34741</name>
</gene>
<reference evidence="8" key="1">
    <citation type="submission" date="2021-01" db="EMBL/GenBank/DDBJ databases">
        <authorList>
            <person name="Corre E."/>
            <person name="Pelletier E."/>
            <person name="Niang G."/>
            <person name="Scheremetjew M."/>
            <person name="Finn R."/>
            <person name="Kale V."/>
            <person name="Holt S."/>
            <person name="Cochrane G."/>
            <person name="Meng A."/>
            <person name="Brown T."/>
            <person name="Cohen L."/>
        </authorList>
    </citation>
    <scope>NUCLEOTIDE SEQUENCE</scope>
    <source>
        <strain evidence="8">GSO104</strain>
    </source>
</reference>
<dbReference type="GO" id="GO:0005886">
    <property type="term" value="C:plasma membrane"/>
    <property type="evidence" value="ECO:0007669"/>
    <property type="project" value="UniProtKB-SubCell"/>
</dbReference>
<feature type="transmembrane region" description="Helical" evidence="7">
    <location>
        <begin position="12"/>
        <end position="34"/>
    </location>
</feature>
<name>A0A7S4SGB1_9STRA</name>
<keyword evidence="5 7" id="KW-0472">Membrane</keyword>
<keyword evidence="2" id="KW-1003">Cell membrane</keyword>
<evidence type="ECO:0000256" key="4">
    <source>
        <dbReference type="ARBA" id="ARBA00022989"/>
    </source>
</evidence>
<keyword evidence="3 7" id="KW-0812">Transmembrane</keyword>
<dbReference type="PANTHER" id="PTHR12677">
    <property type="entry name" value="GOLGI APPARATUS MEMBRANE PROTEIN TVP38-RELATED"/>
    <property type="match status" value="1"/>
</dbReference>
<keyword evidence="4 7" id="KW-1133">Transmembrane helix</keyword>
<dbReference type="EMBL" id="HBNS01044874">
    <property type="protein sequence ID" value="CAE4644747.1"/>
    <property type="molecule type" value="Transcribed_RNA"/>
</dbReference>
<dbReference type="InterPro" id="IPR015414">
    <property type="entry name" value="TMEM64"/>
</dbReference>
<proteinExistence type="predicted"/>
<feature type="compositionally biased region" description="Basic and acidic residues" evidence="6">
    <location>
        <begin position="124"/>
        <end position="146"/>
    </location>
</feature>
<comment type="subcellular location">
    <subcellularLocation>
        <location evidence="1">Cell membrane</location>
        <topology evidence="1">Multi-pass membrane protein</topology>
    </subcellularLocation>
</comment>
<dbReference type="AlphaFoldDB" id="A0A7S4SGB1"/>
<evidence type="ECO:0000256" key="1">
    <source>
        <dbReference type="ARBA" id="ARBA00004651"/>
    </source>
</evidence>
<evidence type="ECO:0000256" key="6">
    <source>
        <dbReference type="SAM" id="MobiDB-lite"/>
    </source>
</evidence>
<evidence type="ECO:0000256" key="7">
    <source>
        <dbReference type="SAM" id="Phobius"/>
    </source>
</evidence>
<organism evidence="8">
    <name type="scientific">Ditylum brightwellii</name>
    <dbReference type="NCBI Taxonomy" id="49249"/>
    <lineage>
        <taxon>Eukaryota</taxon>
        <taxon>Sar</taxon>
        <taxon>Stramenopiles</taxon>
        <taxon>Ochrophyta</taxon>
        <taxon>Bacillariophyta</taxon>
        <taxon>Mediophyceae</taxon>
        <taxon>Lithodesmiophycidae</taxon>
        <taxon>Lithodesmiales</taxon>
        <taxon>Lithodesmiaceae</taxon>
        <taxon>Ditylum</taxon>
    </lineage>
</organism>
<feature type="region of interest" description="Disordered" evidence="6">
    <location>
        <begin position="86"/>
        <end position="146"/>
    </location>
</feature>
<feature type="transmembrane region" description="Helical" evidence="7">
    <location>
        <begin position="54"/>
        <end position="76"/>
    </location>
</feature>
<evidence type="ECO:0000313" key="8">
    <source>
        <dbReference type="EMBL" id="CAE4644747.1"/>
    </source>
</evidence>
<accession>A0A7S4SGB1</accession>
<evidence type="ECO:0000256" key="3">
    <source>
        <dbReference type="ARBA" id="ARBA00022692"/>
    </source>
</evidence>
<dbReference type="PANTHER" id="PTHR12677:SF59">
    <property type="entry name" value="GOLGI APPARATUS MEMBRANE PROTEIN TVP38-RELATED"/>
    <property type="match status" value="1"/>
</dbReference>
<protein>
    <submittedName>
        <fullName evidence="8">Uncharacterized protein</fullName>
    </submittedName>
</protein>